<protein>
    <submittedName>
        <fullName evidence="2">MBL fold metallo-hydrolase</fullName>
    </submittedName>
</protein>
<keyword evidence="3" id="KW-1185">Reference proteome</keyword>
<dbReference type="RefSeq" id="WP_188819635.1">
    <property type="nucleotide sequence ID" value="NZ_BMLK01000008.1"/>
</dbReference>
<accession>A0ABQ2JPK5</accession>
<evidence type="ECO:0000313" key="3">
    <source>
        <dbReference type="Proteomes" id="UP000605099"/>
    </source>
</evidence>
<feature type="domain" description="Metallo-beta-lactamase" evidence="1">
    <location>
        <begin position="20"/>
        <end position="222"/>
    </location>
</feature>
<sequence>MALSLQFIGCGDAFGSGGRFNTCFHLVGETTNLLIDCGATALVAMKQFDIDRNAITTIVVTHFHADHFGGIPFFLLDAQFFSKRREPLTIVGPVGLENWFERVMETAFPGSAKATRKFDLHLRELAAGTCVDIGGIRVLGEQALHGPPGGPYLCVRVEAEGRSVAYTGDTEWTEALIPIARDADLFIAEAYFRDKTVVTHLSLHSIEAHHEELRPKRLVLTHMSEEMLVHPDLAHFETAEDGKTITVA</sequence>
<proteinExistence type="predicted"/>
<evidence type="ECO:0000313" key="2">
    <source>
        <dbReference type="EMBL" id="GGN49908.1"/>
    </source>
</evidence>
<evidence type="ECO:0000259" key="1">
    <source>
        <dbReference type="SMART" id="SM00849"/>
    </source>
</evidence>
<dbReference type="InterPro" id="IPR036866">
    <property type="entry name" value="RibonucZ/Hydroxyglut_hydro"/>
</dbReference>
<dbReference type="Gene3D" id="3.60.15.10">
    <property type="entry name" value="Ribonuclease Z/Hydroxyacylglutathione hydrolase-like"/>
    <property type="match status" value="1"/>
</dbReference>
<dbReference type="PANTHER" id="PTHR46018:SF7">
    <property type="entry name" value="RIBONUCLEASE Z"/>
    <property type="match status" value="1"/>
</dbReference>
<dbReference type="InterPro" id="IPR001279">
    <property type="entry name" value="Metallo-B-lactamas"/>
</dbReference>
<dbReference type="PANTHER" id="PTHR46018">
    <property type="entry name" value="ZINC PHOSPHODIESTERASE ELAC PROTEIN 1"/>
    <property type="match status" value="1"/>
</dbReference>
<organism evidence="2 3">
    <name type="scientific">Novosphingobium indicum</name>
    <dbReference type="NCBI Taxonomy" id="462949"/>
    <lineage>
        <taxon>Bacteria</taxon>
        <taxon>Pseudomonadati</taxon>
        <taxon>Pseudomonadota</taxon>
        <taxon>Alphaproteobacteria</taxon>
        <taxon>Sphingomonadales</taxon>
        <taxon>Sphingomonadaceae</taxon>
        <taxon>Novosphingobium</taxon>
    </lineage>
</organism>
<dbReference type="CDD" id="cd07740">
    <property type="entry name" value="metallo-hydrolase-like_MBL-fold"/>
    <property type="match status" value="1"/>
</dbReference>
<name>A0ABQ2JPK5_9SPHN</name>
<dbReference type="Pfam" id="PF23023">
    <property type="entry name" value="Anti-Pycsar_Apyc1"/>
    <property type="match status" value="1"/>
</dbReference>
<dbReference type="EMBL" id="BMLK01000008">
    <property type="protein sequence ID" value="GGN49908.1"/>
    <property type="molecule type" value="Genomic_DNA"/>
</dbReference>
<gene>
    <name evidence="2" type="ORF">GCM10011349_21000</name>
</gene>
<reference evidence="3" key="1">
    <citation type="journal article" date="2019" name="Int. J. Syst. Evol. Microbiol.">
        <title>The Global Catalogue of Microorganisms (GCM) 10K type strain sequencing project: providing services to taxonomists for standard genome sequencing and annotation.</title>
        <authorList>
            <consortium name="The Broad Institute Genomics Platform"/>
            <consortium name="The Broad Institute Genome Sequencing Center for Infectious Disease"/>
            <person name="Wu L."/>
            <person name="Ma J."/>
        </authorList>
    </citation>
    <scope>NUCLEOTIDE SEQUENCE [LARGE SCALE GENOMIC DNA]</scope>
    <source>
        <strain evidence="3">CGMCC 1.6784</strain>
    </source>
</reference>
<dbReference type="SUPFAM" id="SSF56281">
    <property type="entry name" value="Metallo-hydrolase/oxidoreductase"/>
    <property type="match status" value="1"/>
</dbReference>
<dbReference type="Proteomes" id="UP000605099">
    <property type="component" value="Unassembled WGS sequence"/>
</dbReference>
<dbReference type="SMART" id="SM00849">
    <property type="entry name" value="Lactamase_B"/>
    <property type="match status" value="1"/>
</dbReference>
<comment type="caution">
    <text evidence="2">The sequence shown here is derived from an EMBL/GenBank/DDBJ whole genome shotgun (WGS) entry which is preliminary data.</text>
</comment>